<accession>A0A7W9BB07</accession>
<protein>
    <submittedName>
        <fullName evidence="1">Uncharacterized protein</fullName>
    </submittedName>
</protein>
<dbReference type="Proteomes" id="UP000546200">
    <property type="component" value="Unassembled WGS sequence"/>
</dbReference>
<evidence type="ECO:0000313" key="1">
    <source>
        <dbReference type="EMBL" id="MBB5713868.1"/>
    </source>
</evidence>
<comment type="caution">
    <text evidence="1">The sequence shown here is derived from an EMBL/GenBank/DDBJ whole genome shotgun (WGS) entry which is preliminary data.</text>
</comment>
<sequence length="153" mass="15882">MNGHDAPGKVNAQLLSLRVLADGLGSGMFKLLHKAAWPITVVVPLTMASASVAQTVADDAKCLLVSNTYARTSTTQEARVIAGSTAAFYLGRIDGRVSPTALKAALAAQQKLLTAANGPAIMKACTERLGQVERSVSAMALPANPPARSRGER</sequence>
<proteinExistence type="predicted"/>
<evidence type="ECO:0000313" key="2">
    <source>
        <dbReference type="Proteomes" id="UP000546200"/>
    </source>
</evidence>
<organism evidence="1 2">
    <name type="scientific">Sphingomonas aerophila</name>
    <dbReference type="NCBI Taxonomy" id="1344948"/>
    <lineage>
        <taxon>Bacteria</taxon>
        <taxon>Pseudomonadati</taxon>
        <taxon>Pseudomonadota</taxon>
        <taxon>Alphaproteobacteria</taxon>
        <taxon>Sphingomonadales</taxon>
        <taxon>Sphingomonadaceae</taxon>
        <taxon>Sphingomonas</taxon>
    </lineage>
</organism>
<gene>
    <name evidence="1" type="ORF">FHS94_000691</name>
</gene>
<keyword evidence="2" id="KW-1185">Reference proteome</keyword>
<reference evidence="1 2" key="1">
    <citation type="submission" date="2020-08" db="EMBL/GenBank/DDBJ databases">
        <title>Genomic Encyclopedia of Type Strains, Phase IV (KMG-IV): sequencing the most valuable type-strain genomes for metagenomic binning, comparative biology and taxonomic classification.</title>
        <authorList>
            <person name="Goeker M."/>
        </authorList>
    </citation>
    <scope>NUCLEOTIDE SEQUENCE [LARGE SCALE GENOMIC DNA]</scope>
    <source>
        <strain evidence="1 2">DSM 100044</strain>
    </source>
</reference>
<dbReference type="EMBL" id="JACIJK010000002">
    <property type="protein sequence ID" value="MBB5713868.1"/>
    <property type="molecule type" value="Genomic_DNA"/>
</dbReference>
<dbReference type="AlphaFoldDB" id="A0A7W9BB07"/>
<name>A0A7W9BB07_9SPHN</name>